<protein>
    <submittedName>
        <fullName evidence="1">Uncharacterized protein</fullName>
    </submittedName>
</protein>
<gene>
    <name evidence="1" type="ORF">HNR31_002780</name>
</gene>
<sequence>MPLVSVFLQKPVAFLVGLRINKLNEIVKFSQSQLARPIDKLLKWSTIQ</sequence>
<name>A0A7V9Z8M7_9BACL</name>
<dbReference type="AlphaFoldDB" id="A0A7V9Z8M7"/>
<organism evidence="1 2">
    <name type="scientific">Thermaerobacillus caldiproteolyticus</name>
    <dbReference type="NCBI Taxonomy" id="247480"/>
    <lineage>
        <taxon>Bacteria</taxon>
        <taxon>Bacillati</taxon>
        <taxon>Bacillota</taxon>
        <taxon>Bacilli</taxon>
        <taxon>Bacillales</taxon>
        <taxon>Anoxybacillaceae</taxon>
        <taxon>Thermaerobacillus</taxon>
    </lineage>
</organism>
<reference evidence="1 2" key="1">
    <citation type="submission" date="2020-07" db="EMBL/GenBank/DDBJ databases">
        <title>Genomic Encyclopedia of Type Strains, Phase IV (KMG-IV): sequencing the most valuable type-strain genomes for metagenomic binning, comparative biology and taxonomic classification.</title>
        <authorList>
            <person name="Goeker M."/>
        </authorList>
    </citation>
    <scope>NUCLEOTIDE SEQUENCE [LARGE SCALE GENOMIC DNA]</scope>
    <source>
        <strain evidence="1 2">DSM 15730</strain>
    </source>
</reference>
<comment type="caution">
    <text evidence="1">The sequence shown here is derived from an EMBL/GenBank/DDBJ whole genome shotgun (WGS) entry which is preliminary data.</text>
</comment>
<accession>A0A7V9Z8M7</accession>
<keyword evidence="2" id="KW-1185">Reference proteome</keyword>
<proteinExistence type="predicted"/>
<evidence type="ECO:0000313" key="1">
    <source>
        <dbReference type="EMBL" id="MBA2875986.1"/>
    </source>
</evidence>
<dbReference type="Proteomes" id="UP000523087">
    <property type="component" value="Unassembled WGS sequence"/>
</dbReference>
<evidence type="ECO:0000313" key="2">
    <source>
        <dbReference type="Proteomes" id="UP000523087"/>
    </source>
</evidence>
<dbReference type="EMBL" id="JACDUT010000008">
    <property type="protein sequence ID" value="MBA2875986.1"/>
    <property type="molecule type" value="Genomic_DNA"/>
</dbReference>